<accession>A0ABV5ZGS3</accession>
<dbReference type="EMBL" id="JBHLZF010000001">
    <property type="protein sequence ID" value="MFB9896578.1"/>
    <property type="molecule type" value="Genomic_DNA"/>
</dbReference>
<keyword evidence="8" id="KW-1185">Reference proteome</keyword>
<keyword evidence="5" id="KW-0788">Thiol protease</keyword>
<evidence type="ECO:0000256" key="1">
    <source>
        <dbReference type="ARBA" id="ARBA00009693"/>
    </source>
</evidence>
<protein>
    <submittedName>
        <fullName evidence="7">Thiol protease/hemagglutinin PrtT</fullName>
    </submittedName>
</protein>
<evidence type="ECO:0000256" key="3">
    <source>
        <dbReference type="ARBA" id="ARBA00022729"/>
    </source>
</evidence>
<dbReference type="InterPro" id="IPR025896">
    <property type="entry name" value="Spi_Prtas-inh"/>
</dbReference>
<comment type="caution">
    <text evidence="7">The sequence shown here is derived from an EMBL/GenBank/DDBJ whole genome shotgun (WGS) entry which is preliminary data.</text>
</comment>
<dbReference type="GO" id="GO:0008233">
    <property type="term" value="F:peptidase activity"/>
    <property type="evidence" value="ECO:0007669"/>
    <property type="project" value="UniProtKB-KW"/>
</dbReference>
<dbReference type="Pfam" id="PF13734">
    <property type="entry name" value="Inhibitor_I69"/>
    <property type="match status" value="1"/>
</dbReference>
<dbReference type="InterPro" id="IPR000200">
    <property type="entry name" value="Peptidase_C10"/>
</dbReference>
<dbReference type="GO" id="GO:0006508">
    <property type="term" value="P:proteolysis"/>
    <property type="evidence" value="ECO:0007669"/>
    <property type="project" value="UniProtKB-KW"/>
</dbReference>
<evidence type="ECO:0000259" key="6">
    <source>
        <dbReference type="Pfam" id="PF13734"/>
    </source>
</evidence>
<proteinExistence type="inferred from homology"/>
<dbReference type="RefSeq" id="WP_027952669.1">
    <property type="nucleotide sequence ID" value="NZ_JADU01000027.1"/>
</dbReference>
<evidence type="ECO:0000313" key="8">
    <source>
        <dbReference type="Proteomes" id="UP001589688"/>
    </source>
</evidence>
<reference evidence="7 8" key="1">
    <citation type="submission" date="2024-09" db="EMBL/GenBank/DDBJ databases">
        <authorList>
            <person name="Sun Q."/>
            <person name="Mori K."/>
        </authorList>
    </citation>
    <scope>NUCLEOTIDE SEQUENCE [LARGE SCALE GENOMIC DNA]</scope>
    <source>
        <strain evidence="7 8">ATCC 51272</strain>
    </source>
</reference>
<dbReference type="Gene3D" id="3.90.70.50">
    <property type="entry name" value="Peptidase C10, streptopain"/>
    <property type="match status" value="1"/>
</dbReference>
<dbReference type="SUPFAM" id="SSF54001">
    <property type="entry name" value="Cysteine proteinases"/>
    <property type="match status" value="1"/>
</dbReference>
<feature type="domain" description="Spi protease inhibitor" evidence="6">
    <location>
        <begin position="42"/>
        <end position="132"/>
    </location>
</feature>
<keyword evidence="3" id="KW-0732">Signal</keyword>
<dbReference type="InterPro" id="IPR026444">
    <property type="entry name" value="Secre_tail"/>
</dbReference>
<dbReference type="NCBIfam" id="TIGR04183">
    <property type="entry name" value="Por_Secre_tail"/>
    <property type="match status" value="1"/>
</dbReference>
<organism evidence="7 8">
    <name type="scientific">Hallella seregens ATCC 51272</name>
    <dbReference type="NCBI Taxonomy" id="1336250"/>
    <lineage>
        <taxon>Bacteria</taxon>
        <taxon>Pseudomonadati</taxon>
        <taxon>Bacteroidota</taxon>
        <taxon>Bacteroidia</taxon>
        <taxon>Bacteroidales</taxon>
        <taxon>Prevotellaceae</taxon>
        <taxon>Hallella</taxon>
    </lineage>
</organism>
<dbReference type="PRINTS" id="PR00797">
    <property type="entry name" value="STREPTOPAIN"/>
</dbReference>
<sequence length="765" mass="84738">MNHKNNIQKYRQARLSNRFVTPFRLSLVLSVLAFSSLLRLHAKQVSARQALDIARKYVTLDRRLTAVPRTRGNGRPATEPFYVFNDARGKGYVVVSGDDAMGEILAYSDAGKLDTLNANPGARLLLQAYRERFAQLQQQPEAAQSVTTQPSTRALPGYKAVAPLLTCKWDQVFPYNKNTGYPYTGCVATAMAQVMFYHKWPVQGRGENSYTVVYDNQVKHADFSQSYYDWGHMKNVYNYYHPSTDVEKDAVALLMSDIGIATGMQYTNRASGAYNEQAESAWQKHFDYTTAFVRRADEGTAGFTEIVRQELLDGFPVYLSGYYAIEADGHAWVTDGMDSNGLFHMNFGWGGQSDGYFSLTAADVAQSGGEFGGRPLSFKVGLIAILTHPNKPGKKIDPSLLADSPKLRFTLEGSLTLPDGHAKTFAVGEMPAVEMAYFINKGSNFKGDIGVGIFDMNGKMLTPCASDDHAAGGFTDRVFGKYDDGYMKKDNVIVTPQKIKVSLTDPARLGDGYYQLLPICVPKREDGSWGEWGRMKLAPRMVIEISNGSVRVVEEDFLTAGFQFAEQPSVRHVKPGSEEKIYFSIRNKSGLERTCQAKLQLLNADGTVALEVRREQKTAFSGFDTTLLPFAVDIPASFAEGQYRIAIELIKENPIGIDNPAAERYAVEKLYGKDDTFLDISLLPTGIDNTTAPDFHLTHDGNTLTLQGCRLQWVKLFDTNGRLLKHFPAAAQNQASLSIADLAPGIYLVQTAADGHIRAHRFVKQ</sequence>
<evidence type="ECO:0000313" key="7">
    <source>
        <dbReference type="EMBL" id="MFB9896578.1"/>
    </source>
</evidence>
<dbReference type="InterPro" id="IPR038765">
    <property type="entry name" value="Papain-like_cys_pep_sf"/>
</dbReference>
<keyword evidence="2 7" id="KW-0645">Protease</keyword>
<dbReference type="Proteomes" id="UP001589688">
    <property type="component" value="Unassembled WGS sequence"/>
</dbReference>
<evidence type="ECO:0000256" key="4">
    <source>
        <dbReference type="ARBA" id="ARBA00022801"/>
    </source>
</evidence>
<evidence type="ECO:0000256" key="5">
    <source>
        <dbReference type="ARBA" id="ARBA00022807"/>
    </source>
</evidence>
<evidence type="ECO:0000256" key="2">
    <source>
        <dbReference type="ARBA" id="ARBA00022670"/>
    </source>
</evidence>
<keyword evidence="4" id="KW-0378">Hydrolase</keyword>
<gene>
    <name evidence="7" type="ORF">ACFFK8_01745</name>
</gene>
<dbReference type="Pfam" id="PF01640">
    <property type="entry name" value="Peptidase_C10"/>
    <property type="match status" value="1"/>
</dbReference>
<name>A0ABV5ZGS3_9BACT</name>
<comment type="similarity">
    <text evidence="1">Belongs to the peptidase C10 family.</text>
</comment>
<dbReference type="InterPro" id="IPR044934">
    <property type="entry name" value="Streptopain_sf"/>
</dbReference>